<proteinExistence type="predicted"/>
<evidence type="ECO:0000313" key="7">
    <source>
        <dbReference type="EMBL" id="KAJ2865782.1"/>
    </source>
</evidence>
<feature type="compositionally biased region" description="Polar residues" evidence="5">
    <location>
        <begin position="143"/>
        <end position="157"/>
    </location>
</feature>
<feature type="region of interest" description="Disordered" evidence="5">
    <location>
        <begin position="300"/>
        <end position="326"/>
    </location>
</feature>
<sequence length="455" mass="49388">MAMPPPLRSDVGVVVISSDDEEDTHGFQPLPSSSSVAVPVPPLPNGFVLAPIRGLGESERGRPERISTLREVLSTRNSRQRQIALGRGRHQSGHSVPPPISRAPIISRTSVHTGVEPVEPGVYNPIRSRALLPHERQRRREGSNNASPAQQSGSLPSTAAGRLLNDGTISVDDVDDSGYTEATTRTGLHQGMGSWAIGHGRRAGAGRSRGRGETDDDDDDDDEEELYYSTSDEGATTAGASTSAQRQWWRDPSSGGPSFARRGQAELDRLALFGSGRPLRYTAAHEPTFFLPLHTGILSHHHHMQQQRRRAQRRHGRDGGSGGINHLDFFPGEDLGDLLSFLEANAPPPPPSRPLSPARPIKLTKLQEGLVANPDYSRKVPEANFRDSTETLTSKSLEIVCTQCTSSLFDKEHIWATPCGHVICNACVETFASASKSCSACKKRVLKKSLVHLFT</sequence>
<evidence type="ECO:0000256" key="1">
    <source>
        <dbReference type="ARBA" id="ARBA00022723"/>
    </source>
</evidence>
<evidence type="ECO:0000256" key="5">
    <source>
        <dbReference type="SAM" id="MobiDB-lite"/>
    </source>
</evidence>
<keyword evidence="1" id="KW-0479">Metal-binding</keyword>
<reference evidence="7" key="1">
    <citation type="submission" date="2022-07" db="EMBL/GenBank/DDBJ databases">
        <title>Phylogenomic reconstructions and comparative analyses of Kickxellomycotina fungi.</title>
        <authorList>
            <person name="Reynolds N.K."/>
            <person name="Stajich J.E."/>
            <person name="Barry K."/>
            <person name="Grigoriev I.V."/>
            <person name="Crous P."/>
            <person name="Smith M.E."/>
        </authorList>
    </citation>
    <scope>NUCLEOTIDE SEQUENCE</scope>
    <source>
        <strain evidence="7">RSA 476</strain>
    </source>
</reference>
<dbReference type="EMBL" id="JANBUY010000052">
    <property type="protein sequence ID" value="KAJ2865782.1"/>
    <property type="molecule type" value="Genomic_DNA"/>
</dbReference>
<evidence type="ECO:0000256" key="2">
    <source>
        <dbReference type="ARBA" id="ARBA00022771"/>
    </source>
</evidence>
<feature type="region of interest" description="Disordered" evidence="5">
    <location>
        <begin position="136"/>
        <end position="261"/>
    </location>
</feature>
<gene>
    <name evidence="7" type="ORF">GGH94_001992</name>
</gene>
<dbReference type="Proteomes" id="UP001140074">
    <property type="component" value="Unassembled WGS sequence"/>
</dbReference>
<keyword evidence="8" id="KW-1185">Reference proteome</keyword>
<dbReference type="GO" id="GO:0008270">
    <property type="term" value="F:zinc ion binding"/>
    <property type="evidence" value="ECO:0007669"/>
    <property type="project" value="UniProtKB-KW"/>
</dbReference>
<dbReference type="PROSITE" id="PS50089">
    <property type="entry name" value="ZF_RING_2"/>
    <property type="match status" value="1"/>
</dbReference>
<dbReference type="InterPro" id="IPR013083">
    <property type="entry name" value="Znf_RING/FYVE/PHD"/>
</dbReference>
<feature type="compositionally biased region" description="Basic residues" evidence="5">
    <location>
        <begin position="300"/>
        <end position="316"/>
    </location>
</feature>
<dbReference type="InterPro" id="IPR017907">
    <property type="entry name" value="Znf_RING_CS"/>
</dbReference>
<feature type="domain" description="RING-type" evidence="6">
    <location>
        <begin position="401"/>
        <end position="442"/>
    </location>
</feature>
<protein>
    <recommendedName>
        <fullName evidence="6">RING-type domain-containing protein</fullName>
    </recommendedName>
</protein>
<dbReference type="AlphaFoldDB" id="A0A9W8ILY5"/>
<dbReference type="SUPFAM" id="SSF57850">
    <property type="entry name" value="RING/U-box"/>
    <property type="match status" value="1"/>
</dbReference>
<dbReference type="Pfam" id="PF14634">
    <property type="entry name" value="zf-RING_5"/>
    <property type="match status" value="1"/>
</dbReference>
<feature type="compositionally biased region" description="Low complexity" evidence="5">
    <location>
        <begin position="229"/>
        <end position="244"/>
    </location>
</feature>
<organism evidence="7 8">
    <name type="scientific">Coemansia aciculifera</name>
    <dbReference type="NCBI Taxonomy" id="417176"/>
    <lineage>
        <taxon>Eukaryota</taxon>
        <taxon>Fungi</taxon>
        <taxon>Fungi incertae sedis</taxon>
        <taxon>Zoopagomycota</taxon>
        <taxon>Kickxellomycotina</taxon>
        <taxon>Kickxellomycetes</taxon>
        <taxon>Kickxellales</taxon>
        <taxon>Kickxellaceae</taxon>
        <taxon>Coemansia</taxon>
    </lineage>
</organism>
<evidence type="ECO:0000259" key="6">
    <source>
        <dbReference type="PROSITE" id="PS50089"/>
    </source>
</evidence>
<evidence type="ECO:0000313" key="8">
    <source>
        <dbReference type="Proteomes" id="UP001140074"/>
    </source>
</evidence>
<evidence type="ECO:0000256" key="4">
    <source>
        <dbReference type="PROSITE-ProRule" id="PRU00175"/>
    </source>
</evidence>
<name>A0A9W8ILY5_9FUNG</name>
<dbReference type="Gene3D" id="3.30.40.10">
    <property type="entry name" value="Zinc/RING finger domain, C3HC4 (zinc finger)"/>
    <property type="match status" value="1"/>
</dbReference>
<dbReference type="InterPro" id="IPR001841">
    <property type="entry name" value="Znf_RING"/>
</dbReference>
<evidence type="ECO:0000256" key="3">
    <source>
        <dbReference type="ARBA" id="ARBA00022833"/>
    </source>
</evidence>
<keyword evidence="3" id="KW-0862">Zinc</keyword>
<accession>A0A9W8ILY5</accession>
<feature type="region of interest" description="Disordered" evidence="5">
    <location>
        <begin position="77"/>
        <end position="103"/>
    </location>
</feature>
<comment type="caution">
    <text evidence="7">The sequence shown here is derived from an EMBL/GenBank/DDBJ whole genome shotgun (WGS) entry which is preliminary data.</text>
</comment>
<keyword evidence="2 4" id="KW-0863">Zinc-finger</keyword>
<dbReference type="PROSITE" id="PS00518">
    <property type="entry name" value="ZF_RING_1"/>
    <property type="match status" value="1"/>
</dbReference>
<feature type="compositionally biased region" description="Acidic residues" evidence="5">
    <location>
        <begin position="214"/>
        <end position="226"/>
    </location>
</feature>